<evidence type="ECO:0000313" key="3">
    <source>
        <dbReference type="RefSeq" id="XP_005113315.1"/>
    </source>
</evidence>
<dbReference type="InterPro" id="IPR009057">
    <property type="entry name" value="Homeodomain-like_sf"/>
</dbReference>
<protein>
    <submittedName>
        <fullName evidence="3">Uncharacterized protein LOC101849520</fullName>
    </submittedName>
</protein>
<dbReference type="PANTHER" id="PTHR23022:SF135">
    <property type="entry name" value="SI:DKEY-77F5.3"/>
    <property type="match status" value="1"/>
</dbReference>
<sequence>MPMLSRENSERAVGRLATGELVEQVSQVFSVHPSTIYHLRNRLQATATTTDRPRSGRPRVTTPAHDRVIVRRHRRDPFLPAAETARTTMGTTGRQLSRWTVSRRLVTAGLHCRRPYQGAVLTPRPRQQRLQWVQAHVNWRNAQWRRVLFSDESRFVWIQRMAVSVCGVEARLATTTRTLWSVTPGEARM</sequence>
<dbReference type="Proteomes" id="UP000694888">
    <property type="component" value="Unplaced"/>
</dbReference>
<dbReference type="RefSeq" id="XP_005113315.1">
    <property type="nucleotide sequence ID" value="XM_005113258.1"/>
</dbReference>
<dbReference type="Gene3D" id="3.30.420.10">
    <property type="entry name" value="Ribonuclease H-like superfamily/Ribonuclease H"/>
    <property type="match status" value="1"/>
</dbReference>
<dbReference type="Pfam" id="PF01498">
    <property type="entry name" value="HTH_Tnp_Tc3_2"/>
    <property type="match status" value="1"/>
</dbReference>
<feature type="domain" description="Transposase Tc1-like" evidence="1">
    <location>
        <begin position="66"/>
        <end position="138"/>
    </location>
</feature>
<evidence type="ECO:0000259" key="1">
    <source>
        <dbReference type="Pfam" id="PF01498"/>
    </source>
</evidence>
<organism evidence="2 3">
    <name type="scientific">Aplysia californica</name>
    <name type="common">California sea hare</name>
    <dbReference type="NCBI Taxonomy" id="6500"/>
    <lineage>
        <taxon>Eukaryota</taxon>
        <taxon>Metazoa</taxon>
        <taxon>Spiralia</taxon>
        <taxon>Lophotrochozoa</taxon>
        <taxon>Mollusca</taxon>
        <taxon>Gastropoda</taxon>
        <taxon>Heterobranchia</taxon>
        <taxon>Euthyneura</taxon>
        <taxon>Tectipleura</taxon>
        <taxon>Aplysiida</taxon>
        <taxon>Aplysioidea</taxon>
        <taxon>Aplysiidae</taxon>
        <taxon>Aplysia</taxon>
    </lineage>
</organism>
<dbReference type="InterPro" id="IPR036397">
    <property type="entry name" value="RNaseH_sf"/>
</dbReference>
<dbReference type="InterPro" id="IPR052338">
    <property type="entry name" value="Transposase_5"/>
</dbReference>
<gene>
    <name evidence="3" type="primary">LOC101849520</name>
</gene>
<keyword evidence="2" id="KW-1185">Reference proteome</keyword>
<evidence type="ECO:0000313" key="2">
    <source>
        <dbReference type="Proteomes" id="UP000694888"/>
    </source>
</evidence>
<name>A0ABM0KB30_APLCA</name>
<dbReference type="GeneID" id="101849520"/>
<dbReference type="PANTHER" id="PTHR23022">
    <property type="entry name" value="TRANSPOSABLE ELEMENT-RELATED"/>
    <property type="match status" value="1"/>
</dbReference>
<proteinExistence type="predicted"/>
<reference evidence="3" key="1">
    <citation type="submission" date="2025-08" db="UniProtKB">
        <authorList>
            <consortium name="RefSeq"/>
        </authorList>
    </citation>
    <scope>IDENTIFICATION</scope>
</reference>
<dbReference type="SUPFAM" id="SSF46689">
    <property type="entry name" value="Homeodomain-like"/>
    <property type="match status" value="1"/>
</dbReference>
<accession>A0ABM0KB30</accession>
<dbReference type="InterPro" id="IPR002492">
    <property type="entry name" value="Transposase_Tc1-like"/>
</dbReference>